<dbReference type="EMBL" id="CABEEZ010000127">
    <property type="protein sequence ID" value="VTR53392.1"/>
    <property type="molecule type" value="Genomic_DNA"/>
</dbReference>
<protein>
    <submittedName>
        <fullName evidence="1">Uncharacterized protein</fullName>
    </submittedName>
</protein>
<evidence type="ECO:0000313" key="1">
    <source>
        <dbReference type="EMBL" id="VTR53392.1"/>
    </source>
</evidence>
<name>A0A4U9W3U9_SERFO</name>
<gene>
    <name evidence="1" type="ORF">NCTC12965_06554</name>
</gene>
<reference evidence="1" key="1">
    <citation type="submission" date="2019-05" db="EMBL/GenBank/DDBJ databases">
        <authorList>
            <consortium name="Pathogen Informatics"/>
        </authorList>
    </citation>
    <scope>NUCLEOTIDE SEQUENCE [LARGE SCALE GENOMIC DNA]</scope>
    <source>
        <strain evidence="1">NCTC12965</strain>
    </source>
</reference>
<accession>A0A4U9W3U9</accession>
<proteinExistence type="predicted"/>
<sequence length="60" mass="7032">MVEYLTQFSKEGDILVQNPFETSSDKNTPHLQFIPGDVPLPLFYQNSQVLIDEKYQQVDW</sequence>
<dbReference type="AlphaFoldDB" id="A0A4U9W3U9"/>
<organism evidence="1">
    <name type="scientific">Serratia fonticola</name>
    <dbReference type="NCBI Taxonomy" id="47917"/>
    <lineage>
        <taxon>Bacteria</taxon>
        <taxon>Pseudomonadati</taxon>
        <taxon>Pseudomonadota</taxon>
        <taxon>Gammaproteobacteria</taxon>
        <taxon>Enterobacterales</taxon>
        <taxon>Yersiniaceae</taxon>
        <taxon>Serratia</taxon>
    </lineage>
</organism>